<dbReference type="InterPro" id="IPR034660">
    <property type="entry name" value="DinB/YfiT-like"/>
</dbReference>
<dbReference type="Proteomes" id="UP000197007">
    <property type="component" value="Chromosome"/>
</dbReference>
<gene>
    <name evidence="2" type="ORF">CBG49_15305</name>
</gene>
<dbReference type="Pfam" id="PF12867">
    <property type="entry name" value="DinB_2"/>
    <property type="match status" value="1"/>
</dbReference>
<keyword evidence="3" id="KW-1185">Reference proteome</keyword>
<organism evidence="2 3">
    <name type="scientific">Capnocytophaga endodontalis</name>
    <dbReference type="NCBI Taxonomy" id="2708117"/>
    <lineage>
        <taxon>Bacteria</taxon>
        <taxon>Pseudomonadati</taxon>
        <taxon>Bacteroidota</taxon>
        <taxon>Flavobacteriia</taxon>
        <taxon>Flavobacteriales</taxon>
        <taxon>Flavobacteriaceae</taxon>
        <taxon>Capnocytophaga</taxon>
    </lineage>
</organism>
<protein>
    <submittedName>
        <fullName evidence="2">Damage-inducible protein DinB</fullName>
    </submittedName>
</protein>
<accession>A0A1Z4BSY3</accession>
<evidence type="ECO:0000313" key="2">
    <source>
        <dbReference type="EMBL" id="ASF44353.1"/>
    </source>
</evidence>
<dbReference type="EMBL" id="CP022022">
    <property type="protein sequence ID" value="ASF44353.1"/>
    <property type="molecule type" value="Genomic_DNA"/>
</dbReference>
<dbReference type="KEGG" id="capn:CBG49_15305"/>
<name>A0A1Z4BSY3_9FLAO</name>
<dbReference type="Gene3D" id="1.20.120.450">
    <property type="entry name" value="dinb family like domain"/>
    <property type="match status" value="1"/>
</dbReference>
<dbReference type="AlphaFoldDB" id="A0A1Z4BSY3"/>
<feature type="domain" description="DinB-like" evidence="1">
    <location>
        <begin position="14"/>
        <end position="146"/>
    </location>
</feature>
<evidence type="ECO:0000313" key="3">
    <source>
        <dbReference type="Proteomes" id="UP000197007"/>
    </source>
</evidence>
<dbReference type="InterPro" id="IPR024775">
    <property type="entry name" value="DinB-like"/>
</dbReference>
<dbReference type="SUPFAM" id="SSF109854">
    <property type="entry name" value="DinB/YfiT-like putative metalloenzymes"/>
    <property type="match status" value="1"/>
</dbReference>
<reference evidence="3" key="1">
    <citation type="submission" date="2017-06" db="EMBL/GenBank/DDBJ databases">
        <title>Complete genome sequence of Capnocytophaga sp. KCOM 1579 (=ChDC OS43) isolated from a human refractory periapical abscess lesion.</title>
        <authorList>
            <person name="Kook J.-K."/>
            <person name="Park S.-N."/>
            <person name="Lim Y.K."/>
            <person name="Roh H."/>
        </authorList>
    </citation>
    <scope>NUCLEOTIDE SEQUENCE [LARGE SCALE GENOMIC DNA]</scope>
    <source>
        <strain evidence="3">ChDC OS43</strain>
    </source>
</reference>
<sequence length="156" mass="18143">MTKTKHFDFLLSIRKNLLSYLDNLTPEQLDYIPTGFSNNIFWNIAHCIAVQQFLCYQLSGNKLLISTDFLEKYNRGTFPQKITPSKEEIYQVKELLLSTANQLQEDYQGRLFNEFPTVKVGLFSIDTIEDAMYVNNMHESRHLGTIVALNYFSSKI</sequence>
<proteinExistence type="predicted"/>
<dbReference type="RefSeq" id="WP_088595151.1">
    <property type="nucleotide sequence ID" value="NZ_CP022022.1"/>
</dbReference>
<evidence type="ECO:0000259" key="1">
    <source>
        <dbReference type="Pfam" id="PF12867"/>
    </source>
</evidence>